<feature type="transmembrane region" description="Helical" evidence="10">
    <location>
        <begin position="87"/>
        <end position="104"/>
    </location>
</feature>
<evidence type="ECO:0000256" key="10">
    <source>
        <dbReference type="SAM" id="Phobius"/>
    </source>
</evidence>
<feature type="domain" description="G-protein coupled receptors family 1 profile" evidence="11">
    <location>
        <begin position="67"/>
        <end position="316"/>
    </location>
</feature>
<evidence type="ECO:0000256" key="6">
    <source>
        <dbReference type="ARBA" id="ARBA00023136"/>
    </source>
</evidence>
<keyword evidence="6 10" id="KW-0472">Membrane</keyword>
<keyword evidence="8 9" id="KW-0807">Transducer</keyword>
<feature type="transmembrane region" description="Helical" evidence="10">
    <location>
        <begin position="267"/>
        <end position="288"/>
    </location>
</feature>
<sequence length="346" mass="38309">MDPLALCFPELNASCARPLLSPALLCSGCLYCAPCHPHRAPQPAGHSGCGTLQARPLTSTEQFEMFPSLCVLRKYYYTRQLHTPTNLLLLSLAVSDLLVGLVLMPGEMLRESGCWLLGEFVCAFYLYVAYVAVSASVIDMVLISVDRYVAICDPLHYSNRVTMRRVSVGVACSWTFSLLYCALILKDNLLYPERTRTCIGQCLLVLDFVSAAVDVFVGFILPVGSILIINLVVLVVALSQARAMRTQVGTHPSQRVRKRPQLKAARSLGVLVGIFLLCFTPYQCFSLVGGELLNSPAASFLVFLVYFNSCLNPLVYTLFYPWFRRAVRLIVTLRILQPDSSRASMS</sequence>
<evidence type="ECO:0000256" key="4">
    <source>
        <dbReference type="ARBA" id="ARBA00022989"/>
    </source>
</evidence>
<feature type="transmembrane region" description="Helical" evidence="10">
    <location>
        <begin position="166"/>
        <end position="185"/>
    </location>
</feature>
<dbReference type="Pfam" id="PF00001">
    <property type="entry name" value="7tm_1"/>
    <property type="match status" value="1"/>
</dbReference>
<dbReference type="Proteomes" id="UP001460270">
    <property type="component" value="Unassembled WGS sequence"/>
</dbReference>
<evidence type="ECO:0000259" key="11">
    <source>
        <dbReference type="PROSITE" id="PS50262"/>
    </source>
</evidence>
<proteinExistence type="inferred from homology"/>
<feature type="transmembrane region" description="Helical" evidence="10">
    <location>
        <begin position="300"/>
        <end position="323"/>
    </location>
</feature>
<accession>A0AAW0PX41</accession>
<evidence type="ECO:0000256" key="9">
    <source>
        <dbReference type="RuleBase" id="RU000688"/>
    </source>
</evidence>
<name>A0AAW0PX41_9GOBI</name>
<dbReference type="EMBL" id="JBBPFD010000002">
    <property type="protein sequence ID" value="KAK7939092.1"/>
    <property type="molecule type" value="Genomic_DNA"/>
</dbReference>
<dbReference type="SUPFAM" id="SSF81321">
    <property type="entry name" value="Family A G protein-coupled receptor-like"/>
    <property type="match status" value="1"/>
</dbReference>
<keyword evidence="13" id="KW-1185">Reference proteome</keyword>
<feature type="transmembrane region" description="Helical" evidence="10">
    <location>
        <begin position="215"/>
        <end position="238"/>
    </location>
</feature>
<evidence type="ECO:0000256" key="2">
    <source>
        <dbReference type="ARBA" id="ARBA00022475"/>
    </source>
</evidence>
<keyword evidence="2" id="KW-1003">Cell membrane</keyword>
<comment type="subcellular location">
    <subcellularLocation>
        <location evidence="1">Cell membrane</location>
        <topology evidence="1">Multi-pass membrane protein</topology>
    </subcellularLocation>
</comment>
<dbReference type="SMART" id="SM01381">
    <property type="entry name" value="7TM_GPCR_Srsx"/>
    <property type="match status" value="1"/>
</dbReference>
<dbReference type="PROSITE" id="PS00237">
    <property type="entry name" value="G_PROTEIN_RECEP_F1_1"/>
    <property type="match status" value="1"/>
</dbReference>
<evidence type="ECO:0000256" key="1">
    <source>
        <dbReference type="ARBA" id="ARBA00004651"/>
    </source>
</evidence>
<keyword evidence="3 9" id="KW-0812">Transmembrane</keyword>
<keyword evidence="4 10" id="KW-1133">Transmembrane helix</keyword>
<dbReference type="InterPro" id="IPR017452">
    <property type="entry name" value="GPCR_Rhodpsn_7TM"/>
</dbReference>
<dbReference type="PANTHER" id="PTHR24249:SF381">
    <property type="entry name" value="TRACE AMINE ASSOCIATED RECEPTOR 19P-RELATED"/>
    <property type="match status" value="1"/>
</dbReference>
<organism evidence="12 13">
    <name type="scientific">Mugilogobius chulae</name>
    <name type="common">yellowstripe goby</name>
    <dbReference type="NCBI Taxonomy" id="88201"/>
    <lineage>
        <taxon>Eukaryota</taxon>
        <taxon>Metazoa</taxon>
        <taxon>Chordata</taxon>
        <taxon>Craniata</taxon>
        <taxon>Vertebrata</taxon>
        <taxon>Euteleostomi</taxon>
        <taxon>Actinopterygii</taxon>
        <taxon>Neopterygii</taxon>
        <taxon>Teleostei</taxon>
        <taxon>Neoteleostei</taxon>
        <taxon>Acanthomorphata</taxon>
        <taxon>Gobiaria</taxon>
        <taxon>Gobiiformes</taxon>
        <taxon>Gobioidei</taxon>
        <taxon>Gobiidae</taxon>
        <taxon>Gobionellinae</taxon>
        <taxon>Mugilogobius</taxon>
    </lineage>
</organism>
<dbReference type="GO" id="GO:0001594">
    <property type="term" value="F:trace-amine receptor activity"/>
    <property type="evidence" value="ECO:0007669"/>
    <property type="project" value="TreeGrafter"/>
</dbReference>
<dbReference type="Gene3D" id="1.20.1070.10">
    <property type="entry name" value="Rhodopsin 7-helix transmembrane proteins"/>
    <property type="match status" value="1"/>
</dbReference>
<dbReference type="PRINTS" id="PR00237">
    <property type="entry name" value="GPCRRHODOPSN"/>
</dbReference>
<reference evidence="13" key="1">
    <citation type="submission" date="2024-04" db="EMBL/GenBank/DDBJ databases">
        <title>Salinicola lusitanus LLJ914,a marine bacterium isolated from the Okinawa Trough.</title>
        <authorList>
            <person name="Li J."/>
        </authorList>
    </citation>
    <scope>NUCLEOTIDE SEQUENCE [LARGE SCALE GENOMIC DNA]</scope>
</reference>
<evidence type="ECO:0000256" key="5">
    <source>
        <dbReference type="ARBA" id="ARBA00023040"/>
    </source>
</evidence>
<dbReference type="PANTHER" id="PTHR24249">
    <property type="entry name" value="HISTAMINE RECEPTOR-RELATED G-PROTEIN COUPLED RECEPTOR"/>
    <property type="match status" value="1"/>
</dbReference>
<dbReference type="PROSITE" id="PS50262">
    <property type="entry name" value="G_PROTEIN_RECEP_F1_2"/>
    <property type="match status" value="1"/>
</dbReference>
<dbReference type="AlphaFoldDB" id="A0AAW0PX41"/>
<protein>
    <recommendedName>
        <fullName evidence="11">G-protein coupled receptors family 1 profile domain-containing protein</fullName>
    </recommendedName>
</protein>
<dbReference type="InterPro" id="IPR050569">
    <property type="entry name" value="TAAR"/>
</dbReference>
<evidence type="ECO:0000256" key="7">
    <source>
        <dbReference type="ARBA" id="ARBA00023170"/>
    </source>
</evidence>
<gene>
    <name evidence="12" type="ORF">WMY93_002418</name>
</gene>
<comment type="similarity">
    <text evidence="9">Belongs to the G-protein coupled receptor 1 family.</text>
</comment>
<evidence type="ECO:0000313" key="13">
    <source>
        <dbReference type="Proteomes" id="UP001460270"/>
    </source>
</evidence>
<feature type="transmembrane region" description="Helical" evidence="10">
    <location>
        <begin position="124"/>
        <end position="145"/>
    </location>
</feature>
<keyword evidence="5 9" id="KW-0297">G-protein coupled receptor</keyword>
<dbReference type="GO" id="GO:0005886">
    <property type="term" value="C:plasma membrane"/>
    <property type="evidence" value="ECO:0007669"/>
    <property type="project" value="UniProtKB-SubCell"/>
</dbReference>
<evidence type="ECO:0000256" key="8">
    <source>
        <dbReference type="ARBA" id="ARBA00023224"/>
    </source>
</evidence>
<evidence type="ECO:0000256" key="3">
    <source>
        <dbReference type="ARBA" id="ARBA00022692"/>
    </source>
</evidence>
<keyword evidence="7 9" id="KW-0675">Receptor</keyword>
<evidence type="ECO:0000313" key="12">
    <source>
        <dbReference type="EMBL" id="KAK7939092.1"/>
    </source>
</evidence>
<comment type="caution">
    <text evidence="12">The sequence shown here is derived from an EMBL/GenBank/DDBJ whole genome shotgun (WGS) entry which is preliminary data.</text>
</comment>
<dbReference type="InterPro" id="IPR000276">
    <property type="entry name" value="GPCR_Rhodpsn"/>
</dbReference>